<keyword evidence="5" id="KW-0833">Ubl conjugation pathway</keyword>
<accession>T1IZD3</accession>
<feature type="domain" description="BTB" evidence="9">
    <location>
        <begin position="54"/>
        <end position="121"/>
    </location>
</feature>
<evidence type="ECO:0000259" key="9">
    <source>
        <dbReference type="PROSITE" id="PS50097"/>
    </source>
</evidence>
<dbReference type="InterPro" id="IPR011705">
    <property type="entry name" value="BACK"/>
</dbReference>
<dbReference type="GO" id="GO:0003779">
    <property type="term" value="F:actin binding"/>
    <property type="evidence" value="ECO:0007669"/>
    <property type="project" value="UniProtKB-KW"/>
</dbReference>
<evidence type="ECO:0000256" key="4">
    <source>
        <dbReference type="ARBA" id="ARBA00022737"/>
    </source>
</evidence>
<evidence type="ECO:0000256" key="8">
    <source>
        <dbReference type="SAM" id="MobiDB-lite"/>
    </source>
</evidence>
<evidence type="ECO:0000313" key="11">
    <source>
        <dbReference type="Proteomes" id="UP000014500"/>
    </source>
</evidence>
<dbReference type="SMART" id="SM00225">
    <property type="entry name" value="BTB"/>
    <property type="match status" value="1"/>
</dbReference>
<dbReference type="InterPro" id="IPR015915">
    <property type="entry name" value="Kelch-typ_b-propeller"/>
</dbReference>
<dbReference type="Gene3D" id="3.30.710.10">
    <property type="entry name" value="Potassium Channel Kv1.1, Chain A"/>
    <property type="match status" value="1"/>
</dbReference>
<dbReference type="OMA" id="CRSTHEV"/>
<organism evidence="10 11">
    <name type="scientific">Strigamia maritima</name>
    <name type="common">European centipede</name>
    <name type="synonym">Geophilus maritimus</name>
    <dbReference type="NCBI Taxonomy" id="126957"/>
    <lineage>
        <taxon>Eukaryota</taxon>
        <taxon>Metazoa</taxon>
        <taxon>Ecdysozoa</taxon>
        <taxon>Arthropoda</taxon>
        <taxon>Myriapoda</taxon>
        <taxon>Chilopoda</taxon>
        <taxon>Pleurostigmophora</taxon>
        <taxon>Geophilomorpha</taxon>
        <taxon>Linotaeniidae</taxon>
        <taxon>Strigamia</taxon>
    </lineage>
</organism>
<dbReference type="eggNOG" id="KOG4441">
    <property type="taxonomic scope" value="Eukaryota"/>
</dbReference>
<dbReference type="FunFam" id="1.25.40.420:FF:000001">
    <property type="entry name" value="Kelch-like family member 12"/>
    <property type="match status" value="1"/>
</dbReference>
<keyword evidence="11" id="KW-1185">Reference proteome</keyword>
<sequence length="638" mass="71247">MDLEESNNSLENGHTPVQSPPPSPRLNHVYHQTAGHHANAFSAIQKMRQNGQLCDIRLIVGQVTLSAHKVILAASSAYFYAMFNHEMVEKHQTEVVLHDMDFLAVQQLVDFAYLGEITITEENVQLLEHVLLPAASLLQMTAVRDACCTFLLRQLDPTNCLGIRSFADTHACKELHHHSHRYALNNFQEVVQTEEFLILSAHEVEELISSDQLNVSSEENVYSAIIAWIKHDLPNRIQYTAQMVQHARLPLISRDFLLNYVDSEPLVRGNAECKDFLLEALRYHVVPEHRGNAVSLRTTERKPDGMRPYLFAVGTNTGIPSGGSLFAIHSECECYNPVTDRWSAVAPMLYRRSRAGVAALGRLLYVVGGYDGASDLTSGECYNPVTNRWALITNMGTRRSCLGMCSLHGLLYAAGGYDGASCLNSVERYDPLVLTWAASPAMITRRRYCRLAIIGKLKGCIYAVGGFDGNHYQASMERLDPRMSKWMPVTAMLSQRSSCGVAPLDSMLYAVGGNDGNTCTNTAERYNPRRNGWENVSSMQSRRLHCYFCRSTHEVVEMNGFLYAIGGNDGSSSLNSVERYDPRSNKWILVTSMLSRRSSVGATALYCTNQEKVFATDKCSQNGTASRRNQIHKFLSSF</sequence>
<dbReference type="UniPathway" id="UPA00143"/>
<dbReference type="PANTHER" id="PTHR24412:SF475">
    <property type="entry name" value="KELCH-LIKE PROTEIN 17"/>
    <property type="match status" value="1"/>
</dbReference>
<feature type="region of interest" description="Disordered" evidence="8">
    <location>
        <begin position="1"/>
        <end position="27"/>
    </location>
</feature>
<evidence type="ECO:0000313" key="10">
    <source>
        <dbReference type="EnsemblMetazoa" id="SMAR006607-PA"/>
    </source>
</evidence>
<dbReference type="SMART" id="SM00875">
    <property type="entry name" value="BACK"/>
    <property type="match status" value="1"/>
</dbReference>
<comment type="pathway">
    <text evidence="1">Protein modification; protein ubiquitination.</text>
</comment>
<dbReference type="EnsemblMetazoa" id="SMAR006607-RA">
    <property type="protein sequence ID" value="SMAR006607-PA"/>
    <property type="gene ID" value="SMAR006607"/>
</dbReference>
<dbReference type="SMART" id="SM00612">
    <property type="entry name" value="Kelch"/>
    <property type="match status" value="6"/>
</dbReference>
<evidence type="ECO:0000256" key="2">
    <source>
        <dbReference type="ARBA" id="ARBA00013699"/>
    </source>
</evidence>
<dbReference type="Gene3D" id="2.120.10.80">
    <property type="entry name" value="Kelch-type beta propeller"/>
    <property type="match status" value="2"/>
</dbReference>
<evidence type="ECO:0000256" key="1">
    <source>
        <dbReference type="ARBA" id="ARBA00004906"/>
    </source>
</evidence>
<evidence type="ECO:0000256" key="6">
    <source>
        <dbReference type="ARBA" id="ARBA00023203"/>
    </source>
</evidence>
<dbReference type="Pfam" id="PF07707">
    <property type="entry name" value="BACK"/>
    <property type="match status" value="1"/>
</dbReference>
<dbReference type="InterPro" id="IPR006652">
    <property type="entry name" value="Kelch_1"/>
</dbReference>
<protein>
    <recommendedName>
        <fullName evidence="2">Kelch-like protein diablo</fullName>
    </recommendedName>
</protein>
<reference evidence="10" key="2">
    <citation type="submission" date="2015-02" db="UniProtKB">
        <authorList>
            <consortium name="EnsemblMetazoa"/>
        </authorList>
    </citation>
    <scope>IDENTIFICATION</scope>
</reference>
<reference evidence="11" key="1">
    <citation type="submission" date="2011-05" db="EMBL/GenBank/DDBJ databases">
        <authorList>
            <person name="Richards S.R."/>
            <person name="Qu J."/>
            <person name="Jiang H."/>
            <person name="Jhangiani S.N."/>
            <person name="Agravi P."/>
            <person name="Goodspeed R."/>
            <person name="Gross S."/>
            <person name="Mandapat C."/>
            <person name="Jackson L."/>
            <person name="Mathew T."/>
            <person name="Pu L."/>
            <person name="Thornton R."/>
            <person name="Saada N."/>
            <person name="Wilczek-Boney K.B."/>
            <person name="Lee S."/>
            <person name="Kovar C."/>
            <person name="Wu Y."/>
            <person name="Scherer S.E."/>
            <person name="Worley K.C."/>
            <person name="Muzny D.M."/>
            <person name="Gibbs R."/>
        </authorList>
    </citation>
    <scope>NUCLEOTIDE SEQUENCE</scope>
    <source>
        <strain evidence="11">Brora</strain>
    </source>
</reference>
<dbReference type="InterPro" id="IPR011333">
    <property type="entry name" value="SKP1/BTB/POZ_sf"/>
</dbReference>
<dbReference type="HOGENOM" id="CLU_004253_14_2_1"/>
<dbReference type="Pfam" id="PF00651">
    <property type="entry name" value="BTB"/>
    <property type="match status" value="1"/>
</dbReference>
<evidence type="ECO:0000256" key="7">
    <source>
        <dbReference type="ARBA" id="ARBA00043912"/>
    </source>
</evidence>
<evidence type="ECO:0000256" key="5">
    <source>
        <dbReference type="ARBA" id="ARBA00022786"/>
    </source>
</evidence>
<dbReference type="STRING" id="126957.T1IZD3"/>
<name>T1IZD3_STRMM</name>
<feature type="compositionally biased region" description="Polar residues" evidence="8">
    <location>
        <begin position="1"/>
        <end position="17"/>
    </location>
</feature>
<dbReference type="PROSITE" id="PS50097">
    <property type="entry name" value="BTB"/>
    <property type="match status" value="1"/>
</dbReference>
<dbReference type="SUPFAM" id="SSF117281">
    <property type="entry name" value="Kelch motif"/>
    <property type="match status" value="2"/>
</dbReference>
<dbReference type="EMBL" id="AFFK01020433">
    <property type="status" value="NOT_ANNOTATED_CDS"/>
    <property type="molecule type" value="Genomic_DNA"/>
</dbReference>
<proteinExistence type="predicted"/>
<dbReference type="Pfam" id="PF01344">
    <property type="entry name" value="Kelch_1"/>
    <property type="match status" value="5"/>
</dbReference>
<dbReference type="InterPro" id="IPR017096">
    <property type="entry name" value="BTB-kelch_protein"/>
</dbReference>
<keyword evidence="3" id="KW-0880">Kelch repeat</keyword>
<keyword evidence="6" id="KW-0009">Actin-binding</keyword>
<dbReference type="PhylomeDB" id="T1IZD3"/>
<dbReference type="GO" id="GO:0016567">
    <property type="term" value="P:protein ubiquitination"/>
    <property type="evidence" value="ECO:0007669"/>
    <property type="project" value="UniProtKB-UniPathway"/>
</dbReference>
<dbReference type="PIRSF" id="PIRSF037037">
    <property type="entry name" value="Kelch-like_protein_gigaxonin"/>
    <property type="match status" value="1"/>
</dbReference>
<dbReference type="Proteomes" id="UP000014500">
    <property type="component" value="Unassembled WGS sequence"/>
</dbReference>
<evidence type="ECO:0000256" key="3">
    <source>
        <dbReference type="ARBA" id="ARBA00022441"/>
    </source>
</evidence>
<dbReference type="PANTHER" id="PTHR24412">
    <property type="entry name" value="KELCH PROTEIN"/>
    <property type="match status" value="1"/>
</dbReference>
<keyword evidence="4" id="KW-0677">Repeat</keyword>
<comment type="function">
    <text evidence="7">Probable substrate-specific adapter of an E3 ubiquitin-protein ligase complex which mediates the ubiquitination and subsequent proteasomal degradation of target proteins. May have a role in synapse differentiation and growth.</text>
</comment>
<dbReference type="AlphaFoldDB" id="T1IZD3"/>
<dbReference type="Gene3D" id="1.25.40.420">
    <property type="match status" value="1"/>
</dbReference>
<dbReference type="SUPFAM" id="SSF54695">
    <property type="entry name" value="POZ domain"/>
    <property type="match status" value="1"/>
</dbReference>
<dbReference type="InterPro" id="IPR000210">
    <property type="entry name" value="BTB/POZ_dom"/>
</dbReference>